<name>A0A0E3QXF4_METBA</name>
<evidence type="ECO:0000256" key="6">
    <source>
        <dbReference type="ARBA" id="ARBA00058960"/>
    </source>
</evidence>
<evidence type="ECO:0000256" key="2">
    <source>
        <dbReference type="ARBA" id="ARBA00022448"/>
    </source>
</evidence>
<accession>A0A0E3QXF4</accession>
<feature type="domain" description="ABC transporter" evidence="10">
    <location>
        <begin position="20"/>
        <end position="252"/>
    </location>
</feature>
<dbReference type="HOGENOM" id="CLU_000604_1_11_2"/>
<keyword evidence="4 11" id="KW-0067">ATP-binding</keyword>
<keyword evidence="3" id="KW-0547">Nucleotide-binding</keyword>
<dbReference type="PANTHER" id="PTHR42734:SF17">
    <property type="entry name" value="METAL TRANSPORT SYSTEM ATP-BINDING PROTEIN TM_0124-RELATED"/>
    <property type="match status" value="1"/>
</dbReference>
<evidence type="ECO:0000256" key="5">
    <source>
        <dbReference type="ARBA" id="ARBA00050590"/>
    </source>
</evidence>
<evidence type="ECO:0000259" key="10">
    <source>
        <dbReference type="PROSITE" id="PS50893"/>
    </source>
</evidence>
<dbReference type="GO" id="GO:0015420">
    <property type="term" value="F:ABC-type vitamin B12 transporter activity"/>
    <property type="evidence" value="ECO:0007669"/>
    <property type="project" value="UniProtKB-EC"/>
</dbReference>
<dbReference type="KEGG" id="mby:MSBRM_3499"/>
<dbReference type="InterPro" id="IPR003439">
    <property type="entry name" value="ABC_transporter-like_ATP-bd"/>
</dbReference>
<dbReference type="EMBL" id="CP009528">
    <property type="protein sequence ID" value="AKB56497.1"/>
    <property type="molecule type" value="Genomic_DNA"/>
</dbReference>
<evidence type="ECO:0000313" key="12">
    <source>
        <dbReference type="Proteomes" id="UP000033033"/>
    </source>
</evidence>
<dbReference type="InterPro" id="IPR050153">
    <property type="entry name" value="Metal_Ion_Import_ABC"/>
</dbReference>
<gene>
    <name evidence="11" type="ORF">MSBRM_3499</name>
</gene>
<evidence type="ECO:0000313" key="11">
    <source>
        <dbReference type="EMBL" id="AKB56497.1"/>
    </source>
</evidence>
<dbReference type="SUPFAM" id="SSF52540">
    <property type="entry name" value="P-loop containing nucleoside triphosphate hydrolases"/>
    <property type="match status" value="1"/>
</dbReference>
<dbReference type="InterPro" id="IPR003593">
    <property type="entry name" value="AAA+_ATPase"/>
</dbReference>
<sequence length="269" mass="30816">MIKNDDKKRYSEGKEMETVIELKDVWVRYGTQTILEAINFELKEPNGLLGIIGPNGGGKTTFLKVLLGLLKPYKGSVKLFGKPPEKSRELVGYVPQYKGFDFDFPISVWEVVLTGRMSHTGFRKKYREEDKKAAEEALRMVEMFQYKDRQIGQLSGGQRQRVFIARALATNPKLLLLDEPNSGLDPHMQDELYRLLNRLKQEMAVIMVTHDLSAVSIYVDKIACLNRTLHYHNSREIPVEDLEATYQCPVELIAHGIPHRVLSNHEENS</sequence>
<comment type="catalytic activity">
    <reaction evidence="5">
        <text>an R-cob(III)alamin(out) + ATP + H2O = an R-cob(III)alamin(in) + ADP + phosphate + H(+)</text>
        <dbReference type="Rhea" id="RHEA:17873"/>
        <dbReference type="ChEBI" id="CHEBI:15377"/>
        <dbReference type="ChEBI" id="CHEBI:15378"/>
        <dbReference type="ChEBI" id="CHEBI:30616"/>
        <dbReference type="ChEBI" id="CHEBI:43474"/>
        <dbReference type="ChEBI" id="CHEBI:140785"/>
        <dbReference type="ChEBI" id="CHEBI:456216"/>
        <dbReference type="EC" id="7.6.2.8"/>
    </reaction>
</comment>
<comment type="function">
    <text evidence="6">Required for corrinoid utilization. Probably part of the ABC transporter complex BtuCDF involved in cobalamin (vitamin B12) import. Probably responsible for energy coupling to the transport system.</text>
</comment>
<dbReference type="Pfam" id="PF00005">
    <property type="entry name" value="ABC_tran"/>
    <property type="match status" value="1"/>
</dbReference>
<keyword evidence="2" id="KW-0813">Transport</keyword>
<organism evidence="11 12">
    <name type="scientific">Methanosarcina barkeri MS</name>
    <dbReference type="NCBI Taxonomy" id="1434108"/>
    <lineage>
        <taxon>Archaea</taxon>
        <taxon>Methanobacteriati</taxon>
        <taxon>Methanobacteriota</taxon>
        <taxon>Stenosarchaea group</taxon>
        <taxon>Methanomicrobia</taxon>
        <taxon>Methanosarcinales</taxon>
        <taxon>Methanosarcinaceae</taxon>
        <taxon>Methanosarcina</taxon>
    </lineage>
</organism>
<dbReference type="PATRIC" id="fig|1434108.4.peg.4410"/>
<dbReference type="EC" id="7.6.2.8" evidence="7"/>
<keyword evidence="12" id="KW-1185">Reference proteome</keyword>
<dbReference type="PANTHER" id="PTHR42734">
    <property type="entry name" value="METAL TRANSPORT SYSTEM ATP-BINDING PROTEIN TM_0124-RELATED"/>
    <property type="match status" value="1"/>
</dbReference>
<dbReference type="Gene3D" id="3.40.50.300">
    <property type="entry name" value="P-loop containing nucleotide triphosphate hydrolases"/>
    <property type="match status" value="1"/>
</dbReference>
<dbReference type="CDD" id="cd03235">
    <property type="entry name" value="ABC_Metallic_Cations"/>
    <property type="match status" value="1"/>
</dbReference>
<evidence type="ECO:0000256" key="8">
    <source>
        <dbReference type="ARBA" id="ARBA00073649"/>
    </source>
</evidence>
<dbReference type="PROSITE" id="PS50893">
    <property type="entry name" value="ABC_TRANSPORTER_2"/>
    <property type="match status" value="1"/>
</dbReference>
<protein>
    <recommendedName>
        <fullName evidence="8">Cobalamin import ATP-binding protein BtuD</fullName>
        <ecNumber evidence="7">7.6.2.8</ecNumber>
    </recommendedName>
    <alternativeName>
        <fullName evidence="9">Vitamin B12-transporting ATPase</fullName>
    </alternativeName>
</protein>
<dbReference type="PROSITE" id="PS00211">
    <property type="entry name" value="ABC_TRANSPORTER_1"/>
    <property type="match status" value="1"/>
</dbReference>
<evidence type="ECO:0000256" key="7">
    <source>
        <dbReference type="ARBA" id="ARBA00066387"/>
    </source>
</evidence>
<dbReference type="GO" id="GO:0005524">
    <property type="term" value="F:ATP binding"/>
    <property type="evidence" value="ECO:0007669"/>
    <property type="project" value="UniProtKB-KW"/>
</dbReference>
<comment type="similarity">
    <text evidence="1">Belongs to the ABC transporter superfamily.</text>
</comment>
<evidence type="ECO:0000256" key="4">
    <source>
        <dbReference type="ARBA" id="ARBA00022840"/>
    </source>
</evidence>
<proteinExistence type="inferred from homology"/>
<evidence type="ECO:0000256" key="3">
    <source>
        <dbReference type="ARBA" id="ARBA00022741"/>
    </source>
</evidence>
<dbReference type="AlphaFoldDB" id="A0A0E3QXF4"/>
<dbReference type="Proteomes" id="UP000033033">
    <property type="component" value="Chromosome"/>
</dbReference>
<dbReference type="SMART" id="SM00382">
    <property type="entry name" value="AAA"/>
    <property type="match status" value="1"/>
</dbReference>
<evidence type="ECO:0000256" key="9">
    <source>
        <dbReference type="ARBA" id="ARBA00077139"/>
    </source>
</evidence>
<dbReference type="InterPro" id="IPR027417">
    <property type="entry name" value="P-loop_NTPase"/>
</dbReference>
<evidence type="ECO:0000256" key="1">
    <source>
        <dbReference type="ARBA" id="ARBA00005417"/>
    </source>
</evidence>
<dbReference type="FunFam" id="3.40.50.300:FF:000134">
    <property type="entry name" value="Iron-enterobactin ABC transporter ATP-binding protein"/>
    <property type="match status" value="1"/>
</dbReference>
<dbReference type="GO" id="GO:0016887">
    <property type="term" value="F:ATP hydrolysis activity"/>
    <property type="evidence" value="ECO:0007669"/>
    <property type="project" value="InterPro"/>
</dbReference>
<dbReference type="InterPro" id="IPR017871">
    <property type="entry name" value="ABC_transporter-like_CS"/>
</dbReference>
<reference evidence="11 12" key="1">
    <citation type="submission" date="2014-07" db="EMBL/GenBank/DDBJ databases">
        <title>Methanogenic archaea and the global carbon cycle.</title>
        <authorList>
            <person name="Henriksen J.R."/>
            <person name="Luke J."/>
            <person name="Reinhart S."/>
            <person name="Benedict M.N."/>
            <person name="Youngblut N.D."/>
            <person name="Metcalf M.E."/>
            <person name="Whitaker R.J."/>
            <person name="Metcalf W.W."/>
        </authorList>
    </citation>
    <scope>NUCLEOTIDE SEQUENCE [LARGE SCALE GENOMIC DNA]</scope>
    <source>
        <strain evidence="11 12">MS</strain>
    </source>
</reference>
<dbReference type="STRING" id="1434108.MSBRM_3499"/>